<dbReference type="Pfam" id="PF07654">
    <property type="entry name" value="C1-set"/>
    <property type="match status" value="1"/>
</dbReference>
<accession>A0A8C9PF24</accession>
<dbReference type="InterPro" id="IPR036179">
    <property type="entry name" value="Ig-like_dom_sf"/>
</dbReference>
<dbReference type="PROSITE" id="PS00290">
    <property type="entry name" value="IG_MHC"/>
    <property type="match status" value="1"/>
</dbReference>
<keyword evidence="1" id="KW-1015">Disulfide bond</keyword>
<dbReference type="SUPFAM" id="SSF48726">
    <property type="entry name" value="Immunoglobulin"/>
    <property type="match status" value="2"/>
</dbReference>
<dbReference type="InterPro" id="IPR007110">
    <property type="entry name" value="Ig-like_dom"/>
</dbReference>
<dbReference type="FunFam" id="2.60.40.10:FF:000283">
    <property type="entry name" value="Immunoglobulin kappa constant"/>
    <property type="match status" value="1"/>
</dbReference>
<protein>
    <recommendedName>
        <fullName evidence="4">Ig-like domain-containing protein</fullName>
    </recommendedName>
</protein>
<keyword evidence="6" id="KW-1185">Reference proteome</keyword>
<evidence type="ECO:0000256" key="1">
    <source>
        <dbReference type="ARBA" id="ARBA00023157"/>
    </source>
</evidence>
<dbReference type="Proteomes" id="UP000694422">
    <property type="component" value="Unplaced"/>
</dbReference>
<evidence type="ECO:0000313" key="6">
    <source>
        <dbReference type="Proteomes" id="UP000694422"/>
    </source>
</evidence>
<dbReference type="InterPro" id="IPR003597">
    <property type="entry name" value="Ig_C1-set"/>
</dbReference>
<reference evidence="5" key="2">
    <citation type="submission" date="2025-09" db="UniProtKB">
        <authorList>
            <consortium name="Ensembl"/>
        </authorList>
    </citation>
    <scope>IDENTIFICATION</scope>
</reference>
<name>A0A8C9PF24_SPEDA</name>
<sequence>SAWPTRWLTLHTGSVAIFELTQLALVSVALEQMATIIYSGDGLANEYAEHCYQQKPDLTPMLIIYGESNQASGIPDQFAGSNSGNIVMLTISRAQAGNEAEYCFQMCLSAQTSSGAHIALSPSPRLGPHSLCSYRTEELQNNKATLVCLNSDFCPGALTMAWKRDGTTQPFKQTNKYMASSYLTLLPDEWKSHNSYTCQVTHEGNTMEKNVSPVQCSQVPDPTSPWSFKTQGRISPSTPTNPTLIPLPSKPSINISFSIRKHGLAYFHLHSSHLHFYHPFGCTQSLYLETKWEEIPLTFSLQFLLLSNSTKFSTAKE</sequence>
<proteinExistence type="predicted"/>
<evidence type="ECO:0000256" key="2">
    <source>
        <dbReference type="ARBA" id="ARBA00023319"/>
    </source>
</evidence>
<dbReference type="PROSITE" id="PS50835">
    <property type="entry name" value="IG_LIKE"/>
    <property type="match status" value="1"/>
</dbReference>
<dbReference type="AlphaFoldDB" id="A0A8C9PF24"/>
<feature type="signal peptide" evidence="3">
    <location>
        <begin position="1"/>
        <end position="23"/>
    </location>
</feature>
<reference evidence="5" key="1">
    <citation type="submission" date="2025-08" db="UniProtKB">
        <authorList>
            <consortium name="Ensembl"/>
        </authorList>
    </citation>
    <scope>IDENTIFICATION</scope>
</reference>
<evidence type="ECO:0000259" key="4">
    <source>
        <dbReference type="PROSITE" id="PS50835"/>
    </source>
</evidence>
<dbReference type="InterPro" id="IPR050150">
    <property type="entry name" value="IgV_Light_Chain"/>
</dbReference>
<keyword evidence="3" id="KW-0732">Signal</keyword>
<dbReference type="Gene3D" id="2.60.40.10">
    <property type="entry name" value="Immunoglobulins"/>
    <property type="match status" value="2"/>
</dbReference>
<feature type="chain" id="PRO_5034043154" description="Ig-like domain-containing protein" evidence="3">
    <location>
        <begin position="24"/>
        <end position="317"/>
    </location>
</feature>
<dbReference type="InterPro" id="IPR003006">
    <property type="entry name" value="Ig/MHC_CS"/>
</dbReference>
<organism evidence="5 6">
    <name type="scientific">Spermophilus dauricus</name>
    <name type="common">Daurian ground squirrel</name>
    <dbReference type="NCBI Taxonomy" id="99837"/>
    <lineage>
        <taxon>Eukaryota</taxon>
        <taxon>Metazoa</taxon>
        <taxon>Chordata</taxon>
        <taxon>Craniata</taxon>
        <taxon>Vertebrata</taxon>
        <taxon>Euteleostomi</taxon>
        <taxon>Mammalia</taxon>
        <taxon>Eutheria</taxon>
        <taxon>Euarchontoglires</taxon>
        <taxon>Glires</taxon>
        <taxon>Rodentia</taxon>
        <taxon>Sciuromorpha</taxon>
        <taxon>Sciuridae</taxon>
        <taxon>Xerinae</taxon>
        <taxon>Marmotini</taxon>
        <taxon>Spermophilus</taxon>
    </lineage>
</organism>
<evidence type="ECO:0000313" key="5">
    <source>
        <dbReference type="Ensembl" id="ENSSDAP00000007457.1"/>
    </source>
</evidence>
<feature type="domain" description="Ig-like" evidence="4">
    <location>
        <begin position="124"/>
        <end position="212"/>
    </location>
</feature>
<dbReference type="InterPro" id="IPR013783">
    <property type="entry name" value="Ig-like_fold"/>
</dbReference>
<dbReference type="Ensembl" id="ENSSDAT00000008486.1">
    <property type="protein sequence ID" value="ENSSDAP00000007457.1"/>
    <property type="gene ID" value="ENSSDAG00000006812.1"/>
</dbReference>
<dbReference type="PANTHER" id="PTHR23267">
    <property type="entry name" value="IMMUNOGLOBULIN LIGHT CHAIN"/>
    <property type="match status" value="1"/>
</dbReference>
<keyword evidence="2" id="KW-0393">Immunoglobulin domain</keyword>
<dbReference type="SMART" id="SM00407">
    <property type="entry name" value="IGc1"/>
    <property type="match status" value="1"/>
</dbReference>
<evidence type="ECO:0000256" key="3">
    <source>
        <dbReference type="SAM" id="SignalP"/>
    </source>
</evidence>